<dbReference type="Proteomes" id="UP000729402">
    <property type="component" value="Unassembled WGS sequence"/>
</dbReference>
<reference evidence="1" key="2">
    <citation type="submission" date="2021-02" db="EMBL/GenBank/DDBJ databases">
        <authorList>
            <person name="Kimball J.A."/>
            <person name="Haas M.W."/>
            <person name="Macchietto M."/>
            <person name="Kono T."/>
            <person name="Duquette J."/>
            <person name="Shao M."/>
        </authorList>
    </citation>
    <scope>NUCLEOTIDE SEQUENCE</scope>
    <source>
        <tissue evidence="1">Fresh leaf tissue</tissue>
    </source>
</reference>
<dbReference type="EMBL" id="JAAALK010000080">
    <property type="protein sequence ID" value="KAG8095133.1"/>
    <property type="molecule type" value="Genomic_DNA"/>
</dbReference>
<proteinExistence type="predicted"/>
<dbReference type="AlphaFoldDB" id="A0A8J5WXB6"/>
<evidence type="ECO:0000313" key="1">
    <source>
        <dbReference type="EMBL" id="KAG8095133.1"/>
    </source>
</evidence>
<sequence length="75" mass="8503">MFILGELTSMMEYVEEAVNCKQGPGMRTRIPREEVIPAPRSREVVVFETFFEAGLGLPSIDFLAEVMEIFHVTLP</sequence>
<dbReference type="OrthoDB" id="685425at2759"/>
<protein>
    <submittedName>
        <fullName evidence="1">Uncharacterized protein</fullName>
    </submittedName>
</protein>
<reference evidence="1" key="1">
    <citation type="journal article" date="2021" name="bioRxiv">
        <title>Whole Genome Assembly and Annotation of Northern Wild Rice, Zizania palustris L., Supports a Whole Genome Duplication in the Zizania Genus.</title>
        <authorList>
            <person name="Haas M."/>
            <person name="Kono T."/>
            <person name="Macchietto M."/>
            <person name="Millas R."/>
            <person name="McGilp L."/>
            <person name="Shao M."/>
            <person name="Duquette J."/>
            <person name="Hirsch C.N."/>
            <person name="Kimball J."/>
        </authorList>
    </citation>
    <scope>NUCLEOTIDE SEQUENCE</scope>
    <source>
        <tissue evidence="1">Fresh leaf tissue</tissue>
    </source>
</reference>
<accession>A0A8J5WXB6</accession>
<comment type="caution">
    <text evidence="1">The sequence shown here is derived from an EMBL/GenBank/DDBJ whole genome shotgun (WGS) entry which is preliminary data.</text>
</comment>
<evidence type="ECO:0000313" key="2">
    <source>
        <dbReference type="Proteomes" id="UP000729402"/>
    </source>
</evidence>
<keyword evidence="2" id="KW-1185">Reference proteome</keyword>
<gene>
    <name evidence="1" type="ORF">GUJ93_ZPchr0012g20351</name>
</gene>
<organism evidence="1 2">
    <name type="scientific">Zizania palustris</name>
    <name type="common">Northern wild rice</name>
    <dbReference type="NCBI Taxonomy" id="103762"/>
    <lineage>
        <taxon>Eukaryota</taxon>
        <taxon>Viridiplantae</taxon>
        <taxon>Streptophyta</taxon>
        <taxon>Embryophyta</taxon>
        <taxon>Tracheophyta</taxon>
        <taxon>Spermatophyta</taxon>
        <taxon>Magnoliopsida</taxon>
        <taxon>Liliopsida</taxon>
        <taxon>Poales</taxon>
        <taxon>Poaceae</taxon>
        <taxon>BOP clade</taxon>
        <taxon>Oryzoideae</taxon>
        <taxon>Oryzeae</taxon>
        <taxon>Zizaniinae</taxon>
        <taxon>Zizania</taxon>
    </lineage>
</organism>
<name>A0A8J5WXB6_ZIZPA</name>